<comment type="caution">
    <text evidence="2">The sequence shown here is derived from an EMBL/GenBank/DDBJ whole genome shotgun (WGS) entry which is preliminary data.</text>
</comment>
<gene>
    <name evidence="2" type="ORF">CJ198_06405</name>
</gene>
<evidence type="ECO:0000313" key="2">
    <source>
        <dbReference type="EMBL" id="PMB98984.1"/>
    </source>
</evidence>
<dbReference type="InterPro" id="IPR036653">
    <property type="entry name" value="CinA-like_C"/>
</dbReference>
<dbReference type="SUPFAM" id="SSF142433">
    <property type="entry name" value="CinA-like"/>
    <property type="match status" value="1"/>
</dbReference>
<dbReference type="Proteomes" id="UP000235703">
    <property type="component" value="Unassembled WGS sequence"/>
</dbReference>
<protein>
    <submittedName>
        <fullName evidence="2">CinA family protein</fullName>
    </submittedName>
</protein>
<sequence>MEAALSESSAARAAAEVGRLAHRQGRTVAIAESLTGGKLAEVFAAVPDSSAWFAGGVVCFQSETKFRVLGVSRGPVVTEEAVGEMAAGVAERIGADAVVSVSGAAGPSDEEGNPPGTVWMATLVCGDLRTELHHFTGDPLEILSQTVTSATQLLFEALRESASD</sequence>
<keyword evidence="3" id="KW-1185">Reference proteome</keyword>
<dbReference type="AlphaFoldDB" id="A0A2N6PJY2"/>
<dbReference type="InterPro" id="IPR008136">
    <property type="entry name" value="CinA_C"/>
</dbReference>
<dbReference type="Pfam" id="PF02464">
    <property type="entry name" value="CinA"/>
    <property type="match status" value="1"/>
</dbReference>
<dbReference type="EMBL" id="PNFZ01000002">
    <property type="protein sequence ID" value="PMB98984.1"/>
    <property type="molecule type" value="Genomic_DNA"/>
</dbReference>
<feature type="domain" description="CinA C-terminal" evidence="1">
    <location>
        <begin position="13"/>
        <end position="157"/>
    </location>
</feature>
<evidence type="ECO:0000313" key="3">
    <source>
        <dbReference type="Proteomes" id="UP000235703"/>
    </source>
</evidence>
<accession>A0A2N6PJY2</accession>
<dbReference type="NCBIfam" id="TIGR00199">
    <property type="entry name" value="PncC_domain"/>
    <property type="match status" value="1"/>
</dbReference>
<dbReference type="RefSeq" id="WP_102161812.1">
    <property type="nucleotide sequence ID" value="NZ_PNFZ01000002.1"/>
</dbReference>
<name>A0A2N6PJY2_9MICO</name>
<proteinExistence type="predicted"/>
<evidence type="ECO:0000259" key="1">
    <source>
        <dbReference type="Pfam" id="PF02464"/>
    </source>
</evidence>
<dbReference type="OrthoDB" id="1253990at2"/>
<dbReference type="Gene3D" id="3.90.950.20">
    <property type="entry name" value="CinA-like"/>
    <property type="match status" value="1"/>
</dbReference>
<organism evidence="2 3">
    <name type="scientific">Brevibacterium luteolum</name>
    <dbReference type="NCBI Taxonomy" id="199591"/>
    <lineage>
        <taxon>Bacteria</taxon>
        <taxon>Bacillati</taxon>
        <taxon>Actinomycetota</taxon>
        <taxon>Actinomycetes</taxon>
        <taxon>Micrococcales</taxon>
        <taxon>Brevibacteriaceae</taxon>
        <taxon>Brevibacterium</taxon>
    </lineage>
</organism>
<reference evidence="2 3" key="1">
    <citation type="submission" date="2017-09" db="EMBL/GenBank/DDBJ databases">
        <title>Bacterial strain isolated from the female urinary microbiota.</title>
        <authorList>
            <person name="Thomas-White K."/>
            <person name="Kumar N."/>
            <person name="Forster S."/>
            <person name="Putonti C."/>
            <person name="Lawley T."/>
            <person name="Wolfe A.J."/>
        </authorList>
    </citation>
    <scope>NUCLEOTIDE SEQUENCE [LARGE SCALE GENOMIC DNA]</scope>
    <source>
        <strain evidence="2 3">UMB0680</strain>
    </source>
</reference>